<sequence length="197" mass="22169">MIKLIHVARRELQLDEPTYRTVLQAAGKSDSLSSMDVPAMEAVLKHLKKSGFKVRSTSKSRPLSTQPSDSKARALWLFLHELGVVRDPSEAALAHYVRRIGGTDDLRWNHGNRLVNSGTNPGFKDRTELVIESLKAWVMRFLPGKVQELALQAQGVRLTLEEKELLNASLVRAFALNTYDPMHTAWEDLTAAIKKER</sequence>
<reference evidence="1 2" key="1">
    <citation type="submission" date="2013-09" db="EMBL/GenBank/DDBJ databases">
        <title>High correlation between genotypes and phenotypes of environmental bacteria Comamonas testosteroni strains.</title>
        <authorList>
            <person name="Liu L."/>
            <person name="Zhu W."/>
            <person name="Xia X."/>
            <person name="Xu B."/>
            <person name="Luo M."/>
            <person name="Wang G."/>
        </authorList>
    </citation>
    <scope>NUCLEOTIDE SEQUENCE [LARGE SCALE GENOMIC DNA]</scope>
    <source>
        <strain evidence="1 2">DF2</strain>
    </source>
</reference>
<comment type="caution">
    <text evidence="1">The sequence shown here is derived from an EMBL/GenBank/DDBJ whole genome shotgun (WGS) entry which is preliminary data.</text>
</comment>
<name>A0A0E3BUR3_9BURK</name>
<gene>
    <name evidence="1" type="ORF">P608_17690</name>
</gene>
<protein>
    <submittedName>
        <fullName evidence="1">Mu gp16 gemA</fullName>
    </submittedName>
</protein>
<accession>A0A0E3BUR3</accession>
<dbReference type="Pfam" id="PF06252">
    <property type="entry name" value="GemA"/>
    <property type="match status" value="1"/>
</dbReference>
<evidence type="ECO:0000313" key="1">
    <source>
        <dbReference type="EMBL" id="KGH08740.1"/>
    </source>
</evidence>
<organism evidence="1 2">
    <name type="scientific">Comamonas thiooxydans</name>
    <dbReference type="NCBI Taxonomy" id="363952"/>
    <lineage>
        <taxon>Bacteria</taxon>
        <taxon>Pseudomonadati</taxon>
        <taxon>Pseudomonadota</taxon>
        <taxon>Betaproteobacteria</taxon>
        <taxon>Burkholderiales</taxon>
        <taxon>Comamonadaceae</taxon>
        <taxon>Comamonas</taxon>
    </lineage>
</organism>
<dbReference type="InterPro" id="IPR009363">
    <property type="entry name" value="Phage_Mu_Gp16"/>
</dbReference>
<proteinExistence type="predicted"/>
<dbReference type="Proteomes" id="UP000029549">
    <property type="component" value="Unassembled WGS sequence"/>
</dbReference>
<dbReference type="AlphaFoldDB" id="A0A0E3BUR3"/>
<dbReference type="EMBL" id="AWTP01000122">
    <property type="protein sequence ID" value="KGH08740.1"/>
    <property type="molecule type" value="Genomic_DNA"/>
</dbReference>
<keyword evidence="2" id="KW-1185">Reference proteome</keyword>
<evidence type="ECO:0000313" key="2">
    <source>
        <dbReference type="Proteomes" id="UP000029549"/>
    </source>
</evidence>